<keyword evidence="1" id="KW-0472">Membrane</keyword>
<reference evidence="2 5" key="2">
    <citation type="submission" date="2021-06" db="EMBL/GenBank/DDBJ databases">
        <title>Whole genome sequence of Paenibacillus sophorae DSM23020 for comparative genomics.</title>
        <authorList>
            <person name="Kim M.-J."/>
            <person name="Lee G."/>
            <person name="Shin J.-H."/>
        </authorList>
    </citation>
    <scope>NUCLEOTIDE SEQUENCE [LARGE SCALE GENOMIC DNA]</scope>
    <source>
        <strain evidence="2 5">DSM 23020</strain>
    </source>
</reference>
<dbReference type="EMBL" id="FODH01000017">
    <property type="protein sequence ID" value="SEP01103.1"/>
    <property type="molecule type" value="Genomic_DNA"/>
</dbReference>
<evidence type="ECO:0000256" key="1">
    <source>
        <dbReference type="SAM" id="Phobius"/>
    </source>
</evidence>
<dbReference type="Proteomes" id="UP000683429">
    <property type="component" value="Chromosome"/>
</dbReference>
<dbReference type="Proteomes" id="UP000198809">
    <property type="component" value="Unassembled WGS sequence"/>
</dbReference>
<evidence type="ECO:0000313" key="2">
    <source>
        <dbReference type="EMBL" id="QWU13179.1"/>
    </source>
</evidence>
<accession>A0A1H8UE04</accession>
<sequence length="170" mass="19176">MKTKQKLLLCALLFVFGAIFNLFFTTALHGALSGETKTLAFPSLEKSLTSLLNHKAHFMLFLCLQGMVLLLAVLFFVANNQPYQSKLKQVAPGIETPVPVGQHQHGSARWLREEEMPRVFDSQVLNLSHPFLQQLLQTGYDDLEFLISVEQEESPHDLASEKHSARNENN</sequence>
<protein>
    <submittedName>
        <fullName evidence="3">Type IV secretion system protein VirD4</fullName>
    </submittedName>
</protein>
<reference evidence="3 4" key="1">
    <citation type="submission" date="2016-10" db="EMBL/GenBank/DDBJ databases">
        <authorList>
            <person name="de Groot N.N."/>
        </authorList>
    </citation>
    <scope>NUCLEOTIDE SEQUENCE [LARGE SCALE GENOMIC DNA]</scope>
    <source>
        <strain evidence="3 4">CGMCC 1.10238</strain>
    </source>
</reference>
<feature type="transmembrane region" description="Helical" evidence="1">
    <location>
        <begin position="57"/>
        <end position="78"/>
    </location>
</feature>
<organism evidence="3 4">
    <name type="scientific">Paenibacillus sophorae</name>
    <dbReference type="NCBI Taxonomy" id="1333845"/>
    <lineage>
        <taxon>Bacteria</taxon>
        <taxon>Bacillati</taxon>
        <taxon>Bacillota</taxon>
        <taxon>Bacilli</taxon>
        <taxon>Bacillales</taxon>
        <taxon>Paenibacillaceae</taxon>
        <taxon>Paenibacillus</taxon>
    </lineage>
</organism>
<gene>
    <name evidence="2" type="ORF">KP014_14235</name>
    <name evidence="3" type="ORF">SAMN04487895_11739</name>
</gene>
<dbReference type="RefSeq" id="WP_063619546.1">
    <property type="nucleotide sequence ID" value="NZ_CP076607.1"/>
</dbReference>
<evidence type="ECO:0000313" key="3">
    <source>
        <dbReference type="EMBL" id="SEP01103.1"/>
    </source>
</evidence>
<evidence type="ECO:0000313" key="5">
    <source>
        <dbReference type="Proteomes" id="UP000683429"/>
    </source>
</evidence>
<evidence type="ECO:0000313" key="4">
    <source>
        <dbReference type="Proteomes" id="UP000198809"/>
    </source>
</evidence>
<dbReference type="AlphaFoldDB" id="A0A1H8UE04"/>
<keyword evidence="1" id="KW-1133">Transmembrane helix</keyword>
<name>A0A1H8UE04_9BACL</name>
<keyword evidence="1" id="KW-0812">Transmembrane</keyword>
<dbReference type="EMBL" id="CP076607">
    <property type="protein sequence ID" value="QWU13179.1"/>
    <property type="molecule type" value="Genomic_DNA"/>
</dbReference>
<keyword evidence="5" id="KW-1185">Reference proteome</keyword>
<dbReference type="STRING" id="1333845.SAMN04487895_11739"/>
<proteinExistence type="predicted"/>